<proteinExistence type="predicted"/>
<name>A0A1V9XTG7_9ACAR</name>
<dbReference type="Pfam" id="PF01642">
    <property type="entry name" value="MM_CoA_mutase"/>
    <property type="match status" value="1"/>
</dbReference>
<dbReference type="AlphaFoldDB" id="A0A1V9XTG7"/>
<dbReference type="GO" id="GO:0005739">
    <property type="term" value="C:mitochondrion"/>
    <property type="evidence" value="ECO:0007669"/>
    <property type="project" value="TreeGrafter"/>
</dbReference>
<keyword evidence="3" id="KW-1185">Reference proteome</keyword>
<accession>A0A1V9XTG7</accession>
<comment type="caution">
    <text evidence="2">The sequence shown here is derived from an EMBL/GenBank/DDBJ whole genome shotgun (WGS) entry which is preliminary data.</text>
</comment>
<dbReference type="InterPro" id="IPR006099">
    <property type="entry name" value="MeMalonylCoA_mutase_a/b_cat"/>
</dbReference>
<dbReference type="PANTHER" id="PTHR48101:SF4">
    <property type="entry name" value="METHYLMALONYL-COA MUTASE, MITOCHONDRIAL"/>
    <property type="match status" value="1"/>
</dbReference>
<evidence type="ECO:0000313" key="2">
    <source>
        <dbReference type="EMBL" id="OQR76765.1"/>
    </source>
</evidence>
<gene>
    <name evidence="2" type="ORF">BIW11_03009</name>
</gene>
<dbReference type="EMBL" id="MNPL01004420">
    <property type="protein sequence ID" value="OQR76765.1"/>
    <property type="molecule type" value="Genomic_DNA"/>
</dbReference>
<organism evidence="2 3">
    <name type="scientific">Tropilaelaps mercedesae</name>
    <dbReference type="NCBI Taxonomy" id="418985"/>
    <lineage>
        <taxon>Eukaryota</taxon>
        <taxon>Metazoa</taxon>
        <taxon>Ecdysozoa</taxon>
        <taxon>Arthropoda</taxon>
        <taxon>Chelicerata</taxon>
        <taxon>Arachnida</taxon>
        <taxon>Acari</taxon>
        <taxon>Parasitiformes</taxon>
        <taxon>Mesostigmata</taxon>
        <taxon>Gamasina</taxon>
        <taxon>Dermanyssoidea</taxon>
        <taxon>Laelapidae</taxon>
        <taxon>Tropilaelaps</taxon>
    </lineage>
</organism>
<dbReference type="InterPro" id="IPR016176">
    <property type="entry name" value="Cbl-dep_enz_cat"/>
</dbReference>
<dbReference type="GO" id="GO:0004494">
    <property type="term" value="F:methylmalonyl-CoA mutase activity"/>
    <property type="evidence" value="ECO:0007669"/>
    <property type="project" value="TreeGrafter"/>
</dbReference>
<sequence>MNILRKELSEPYMHAWIIRQYLGFLPVEESNRFYKEDIKNGQQGLSVAFDLAMHCGYGSDNPRVKGNVNTAGSGVDMFMAMNGAVPPVLTFFLIEKKEQGVKTGQLVGTIQKDIVKELMVRMYQDALKATEEAEPMDG</sequence>
<dbReference type="SUPFAM" id="SSF51703">
    <property type="entry name" value="Cobalamin (vitamin B12)-dependent enzymes"/>
    <property type="match status" value="1"/>
</dbReference>
<dbReference type="Gene3D" id="3.20.20.240">
    <property type="entry name" value="Methylmalonyl-CoA mutase"/>
    <property type="match status" value="1"/>
</dbReference>
<dbReference type="InParanoid" id="A0A1V9XTG7"/>
<dbReference type="Proteomes" id="UP000192247">
    <property type="component" value="Unassembled WGS sequence"/>
</dbReference>
<dbReference type="OrthoDB" id="10035089at2759"/>
<evidence type="ECO:0000313" key="3">
    <source>
        <dbReference type="Proteomes" id="UP000192247"/>
    </source>
</evidence>
<protein>
    <submittedName>
        <fullName evidence="2">Methylmalonyl coenzyme A mutase-like</fullName>
    </submittedName>
</protein>
<dbReference type="PANTHER" id="PTHR48101">
    <property type="entry name" value="METHYLMALONYL-COA MUTASE, MITOCHONDRIAL-RELATED"/>
    <property type="match status" value="1"/>
</dbReference>
<evidence type="ECO:0000259" key="1">
    <source>
        <dbReference type="Pfam" id="PF01642"/>
    </source>
</evidence>
<feature type="domain" description="Methylmalonyl-CoA mutase alpha/beta chain catalytic" evidence="1">
    <location>
        <begin position="14"/>
        <end position="77"/>
    </location>
</feature>
<reference evidence="2 3" key="1">
    <citation type="journal article" date="2017" name="Gigascience">
        <title>Draft genome of the honey bee ectoparasitic mite, Tropilaelaps mercedesae, is shaped by the parasitic life history.</title>
        <authorList>
            <person name="Dong X."/>
            <person name="Armstrong S.D."/>
            <person name="Xia D."/>
            <person name="Makepeace B.L."/>
            <person name="Darby A.C."/>
            <person name="Kadowaki T."/>
        </authorList>
    </citation>
    <scope>NUCLEOTIDE SEQUENCE [LARGE SCALE GENOMIC DNA]</scope>
    <source>
        <strain evidence="2">Wuxi-XJTLU</strain>
    </source>
</reference>
<dbReference type="GO" id="GO:0019678">
    <property type="term" value="P:propionate metabolic process, methylmalonyl pathway"/>
    <property type="evidence" value="ECO:0007669"/>
    <property type="project" value="TreeGrafter"/>
</dbReference>
<dbReference type="GO" id="GO:0031419">
    <property type="term" value="F:cobalamin binding"/>
    <property type="evidence" value="ECO:0007669"/>
    <property type="project" value="InterPro"/>
</dbReference>
<dbReference type="STRING" id="418985.A0A1V9XTG7"/>